<dbReference type="KEGG" id="ccb:Clocel_3541"/>
<dbReference type="OrthoDB" id="2665494at2"/>
<dbReference type="STRING" id="573061.Clocel_3541"/>
<dbReference type="RefSeq" id="WP_013291877.1">
    <property type="nucleotide sequence ID" value="NC_014393.1"/>
</dbReference>
<feature type="domain" description="Rho termination factor-like N-terminal" evidence="1">
    <location>
        <begin position="51"/>
        <end position="84"/>
    </location>
</feature>
<dbReference type="Pfam" id="PF07498">
    <property type="entry name" value="Rho_N"/>
    <property type="match status" value="1"/>
</dbReference>
<dbReference type="GO" id="GO:0006353">
    <property type="term" value="P:DNA-templated transcription termination"/>
    <property type="evidence" value="ECO:0007669"/>
    <property type="project" value="InterPro"/>
</dbReference>
<sequence length="87" mass="10263">MYKLERLNVIRMTDDENKKSKYIAQGFKLVEEEKPVKTEKVVIQNEINYSETTVAELQAFCKENNLTGYSDLKKNELIKFIKDNIEE</sequence>
<name>D9SWD5_CLOC7</name>
<protein>
    <recommendedName>
        <fullName evidence="1">Rho termination factor-like N-terminal domain-containing protein</fullName>
    </recommendedName>
</protein>
<organism evidence="2 3">
    <name type="scientific">Clostridium cellulovorans (strain ATCC 35296 / DSM 3052 / OCM 3 / 743B)</name>
    <dbReference type="NCBI Taxonomy" id="573061"/>
    <lineage>
        <taxon>Bacteria</taxon>
        <taxon>Bacillati</taxon>
        <taxon>Bacillota</taxon>
        <taxon>Clostridia</taxon>
        <taxon>Eubacteriales</taxon>
        <taxon>Clostridiaceae</taxon>
        <taxon>Clostridium</taxon>
    </lineage>
</organism>
<gene>
    <name evidence="2" type="ordered locus">Clocel_3541</name>
</gene>
<keyword evidence="3" id="KW-1185">Reference proteome</keyword>
<evidence type="ECO:0000313" key="2">
    <source>
        <dbReference type="EMBL" id="ADL53217.1"/>
    </source>
</evidence>
<proteinExistence type="predicted"/>
<dbReference type="AlphaFoldDB" id="D9SWD5"/>
<dbReference type="Proteomes" id="UP000002730">
    <property type="component" value="Chromosome"/>
</dbReference>
<evidence type="ECO:0000313" key="3">
    <source>
        <dbReference type="Proteomes" id="UP000002730"/>
    </source>
</evidence>
<dbReference type="InterPro" id="IPR011112">
    <property type="entry name" value="Rho-like_N"/>
</dbReference>
<evidence type="ECO:0000259" key="1">
    <source>
        <dbReference type="Pfam" id="PF07498"/>
    </source>
</evidence>
<dbReference type="Gene3D" id="1.10.720.30">
    <property type="entry name" value="SAP domain"/>
    <property type="match status" value="1"/>
</dbReference>
<reference evidence="2 3" key="1">
    <citation type="submission" date="2010-08" db="EMBL/GenBank/DDBJ databases">
        <title>Complete sequence of Clostridium cellulovorans 743B.</title>
        <authorList>
            <consortium name="US DOE Joint Genome Institute"/>
            <person name="Lucas S."/>
            <person name="Copeland A."/>
            <person name="Lapidus A."/>
            <person name="Cheng J.-F."/>
            <person name="Bruce D."/>
            <person name="Goodwin L."/>
            <person name="Pitluck S."/>
            <person name="Chertkov O."/>
            <person name="Detter J.C."/>
            <person name="Han C."/>
            <person name="Tapia R."/>
            <person name="Land M."/>
            <person name="Hauser L."/>
            <person name="Chang Y.-J."/>
            <person name="Jeffries C."/>
            <person name="Kyrpides N."/>
            <person name="Ivanova N."/>
            <person name="Mikhailova N."/>
            <person name="Hemme C.L."/>
            <person name="Woyke T."/>
        </authorList>
    </citation>
    <scope>NUCLEOTIDE SEQUENCE [LARGE SCALE GENOMIC DNA]</scope>
    <source>
        <strain evidence="3">ATCC 35296 / DSM 3052 / OCM 3 / 743B</strain>
    </source>
</reference>
<dbReference type="HOGENOM" id="CLU_2477838_0_0_9"/>
<accession>D9SWD5</accession>
<dbReference type="EMBL" id="CP002160">
    <property type="protein sequence ID" value="ADL53217.1"/>
    <property type="molecule type" value="Genomic_DNA"/>
</dbReference>
<dbReference type="InterPro" id="IPR036361">
    <property type="entry name" value="SAP_dom_sf"/>
</dbReference>